<dbReference type="Proteomes" id="UP000789405">
    <property type="component" value="Unassembled WGS sequence"/>
</dbReference>
<evidence type="ECO:0000313" key="1">
    <source>
        <dbReference type="EMBL" id="CAG8675452.1"/>
    </source>
</evidence>
<accession>A0A9N9HF22</accession>
<name>A0A9N9HF22_9GLOM</name>
<sequence length="105" mass="12174">MIAFQGDNSTITNEALYVYAGNREMIDKSTLALMTALFKRYDHTHAKTGYKTICTIQFFDNVCAISKVTRANLESEYVQKSRWGDRFTDIQRVSVYRKPKHPTQK</sequence>
<keyword evidence="2" id="KW-1185">Reference proteome</keyword>
<dbReference type="AlphaFoldDB" id="A0A9N9HF22"/>
<protein>
    <submittedName>
        <fullName evidence="1">24682_t:CDS:1</fullName>
    </submittedName>
</protein>
<reference evidence="1" key="1">
    <citation type="submission" date="2021-06" db="EMBL/GenBank/DDBJ databases">
        <authorList>
            <person name="Kallberg Y."/>
            <person name="Tangrot J."/>
            <person name="Rosling A."/>
        </authorList>
    </citation>
    <scope>NUCLEOTIDE SEQUENCE</scope>
    <source>
        <strain evidence="1">MA453B</strain>
    </source>
</reference>
<dbReference type="EMBL" id="CAJVPY010007112">
    <property type="protein sequence ID" value="CAG8675452.1"/>
    <property type="molecule type" value="Genomic_DNA"/>
</dbReference>
<organism evidence="1 2">
    <name type="scientific">Dentiscutata erythropus</name>
    <dbReference type="NCBI Taxonomy" id="1348616"/>
    <lineage>
        <taxon>Eukaryota</taxon>
        <taxon>Fungi</taxon>
        <taxon>Fungi incertae sedis</taxon>
        <taxon>Mucoromycota</taxon>
        <taxon>Glomeromycotina</taxon>
        <taxon>Glomeromycetes</taxon>
        <taxon>Diversisporales</taxon>
        <taxon>Gigasporaceae</taxon>
        <taxon>Dentiscutata</taxon>
    </lineage>
</organism>
<comment type="caution">
    <text evidence="1">The sequence shown here is derived from an EMBL/GenBank/DDBJ whole genome shotgun (WGS) entry which is preliminary data.</text>
</comment>
<gene>
    <name evidence="1" type="ORF">DERYTH_LOCUS11489</name>
</gene>
<proteinExistence type="predicted"/>
<evidence type="ECO:0000313" key="2">
    <source>
        <dbReference type="Proteomes" id="UP000789405"/>
    </source>
</evidence>